<dbReference type="RefSeq" id="WP_264981776.1">
    <property type="nucleotide sequence ID" value="NZ_AP026708.1"/>
</dbReference>
<dbReference type="Pfam" id="PF07811">
    <property type="entry name" value="TadE"/>
    <property type="match status" value="1"/>
</dbReference>
<evidence type="ECO:0000313" key="3">
    <source>
        <dbReference type="Proteomes" id="UP001061361"/>
    </source>
</evidence>
<keyword evidence="3" id="KW-1185">Reference proteome</keyword>
<accession>A0ABM8AUA5</accession>
<dbReference type="Proteomes" id="UP001061361">
    <property type="component" value="Chromosome"/>
</dbReference>
<proteinExistence type="predicted"/>
<evidence type="ECO:0000259" key="1">
    <source>
        <dbReference type="Pfam" id="PF07811"/>
    </source>
</evidence>
<sequence>MRNRDNSRKGLAAVEFALTLPVLALLILLLVEGANAMHTYSALVEASREGARHVLMQGDDANVNTLVAALVADLDQQELSTDVVTDPVANTVTVKVAYNYKPFGSSGEEGMLGDDNEEIQFVAQTTMPLP</sequence>
<reference evidence="2" key="1">
    <citation type="submission" date="2022-08" db="EMBL/GenBank/DDBJ databases">
        <title>Genome Sequence of the sulphate-reducing bacterium, Pseudodesulfovibrio portus JCM14722.</title>
        <authorList>
            <person name="Kondo R."/>
            <person name="Kataoka T."/>
        </authorList>
    </citation>
    <scope>NUCLEOTIDE SEQUENCE</scope>
    <source>
        <strain evidence="2">JCM 14722</strain>
    </source>
</reference>
<protein>
    <recommendedName>
        <fullName evidence="1">TadE-like domain-containing protein</fullName>
    </recommendedName>
</protein>
<dbReference type="EMBL" id="AP026708">
    <property type="protein sequence ID" value="BDQ34885.1"/>
    <property type="molecule type" value="Genomic_DNA"/>
</dbReference>
<dbReference type="InterPro" id="IPR012495">
    <property type="entry name" value="TadE-like_dom"/>
</dbReference>
<evidence type="ECO:0000313" key="2">
    <source>
        <dbReference type="EMBL" id="BDQ34885.1"/>
    </source>
</evidence>
<name>A0ABM8AUA5_9BACT</name>
<organism evidence="2 3">
    <name type="scientific">Pseudodesulfovibrio portus</name>
    <dbReference type="NCBI Taxonomy" id="231439"/>
    <lineage>
        <taxon>Bacteria</taxon>
        <taxon>Pseudomonadati</taxon>
        <taxon>Thermodesulfobacteriota</taxon>
        <taxon>Desulfovibrionia</taxon>
        <taxon>Desulfovibrionales</taxon>
        <taxon>Desulfovibrionaceae</taxon>
    </lineage>
</organism>
<feature type="domain" description="TadE-like" evidence="1">
    <location>
        <begin position="10"/>
        <end position="52"/>
    </location>
</feature>
<gene>
    <name evidence="2" type="ORF">JCM14722_24270</name>
</gene>